<dbReference type="SMART" id="SM01026">
    <property type="entry name" value="Beach"/>
    <property type="match status" value="1"/>
</dbReference>
<dbReference type="PROSITE" id="PS50082">
    <property type="entry name" value="WD_REPEATS_2"/>
    <property type="match status" value="2"/>
</dbReference>
<gene>
    <name evidence="6" type="ORF">AXG93_1976s1430</name>
</gene>
<dbReference type="InterPro" id="IPR023362">
    <property type="entry name" value="PH-BEACH_dom"/>
</dbReference>
<organism evidence="6 7">
    <name type="scientific">Marchantia polymorpha subsp. ruderalis</name>
    <dbReference type="NCBI Taxonomy" id="1480154"/>
    <lineage>
        <taxon>Eukaryota</taxon>
        <taxon>Viridiplantae</taxon>
        <taxon>Streptophyta</taxon>
        <taxon>Embryophyta</taxon>
        <taxon>Marchantiophyta</taxon>
        <taxon>Marchantiopsida</taxon>
        <taxon>Marchantiidae</taxon>
        <taxon>Marchantiales</taxon>
        <taxon>Marchantiaceae</taxon>
        <taxon>Marchantia</taxon>
    </lineage>
</organism>
<dbReference type="PROSITE" id="PS00678">
    <property type="entry name" value="WD_REPEATS_1"/>
    <property type="match status" value="1"/>
</dbReference>
<dbReference type="PROSITE" id="PS50197">
    <property type="entry name" value="BEACH"/>
    <property type="match status" value="1"/>
</dbReference>
<dbReference type="InterPro" id="IPR057496">
    <property type="entry name" value="FAN-like_PH"/>
</dbReference>
<dbReference type="InterPro" id="IPR015943">
    <property type="entry name" value="WD40/YVTN_repeat-like_dom_sf"/>
</dbReference>
<dbReference type="Gene3D" id="2.30.29.30">
    <property type="entry name" value="Pleckstrin-homology domain (PH domain)/Phosphotyrosine-binding domain (PTB)"/>
    <property type="match status" value="1"/>
</dbReference>
<evidence type="ECO:0000256" key="2">
    <source>
        <dbReference type="ARBA" id="ARBA00022737"/>
    </source>
</evidence>
<evidence type="ECO:0000256" key="3">
    <source>
        <dbReference type="PROSITE-ProRule" id="PRU00221"/>
    </source>
</evidence>
<evidence type="ECO:0000313" key="6">
    <source>
        <dbReference type="EMBL" id="OAE18936.1"/>
    </source>
</evidence>
<dbReference type="Gene3D" id="1.10.1540.10">
    <property type="entry name" value="BEACH domain"/>
    <property type="match status" value="2"/>
</dbReference>
<name>A0A176VGM4_MARPO</name>
<dbReference type="Pfam" id="PF02138">
    <property type="entry name" value="Beach"/>
    <property type="match status" value="2"/>
</dbReference>
<dbReference type="CDD" id="cd06071">
    <property type="entry name" value="Beach"/>
    <property type="match status" value="1"/>
</dbReference>
<dbReference type="Pfam" id="PF25400">
    <property type="entry name" value="PH_FAN"/>
    <property type="match status" value="1"/>
</dbReference>
<accession>A0A176VGM4</accession>
<dbReference type="Proteomes" id="UP000077202">
    <property type="component" value="Unassembled WGS sequence"/>
</dbReference>
<keyword evidence="7" id="KW-1185">Reference proteome</keyword>
<dbReference type="AlphaFoldDB" id="A0A176VGM4"/>
<dbReference type="InterPro" id="IPR000409">
    <property type="entry name" value="BEACH_dom"/>
</dbReference>
<dbReference type="PROSITE" id="PS51783">
    <property type="entry name" value="PH_BEACH"/>
    <property type="match status" value="1"/>
</dbReference>
<dbReference type="SUPFAM" id="SSF50978">
    <property type="entry name" value="WD40 repeat-like"/>
    <property type="match status" value="1"/>
</dbReference>
<dbReference type="SMART" id="SM00320">
    <property type="entry name" value="WD40"/>
    <property type="match status" value="6"/>
</dbReference>
<evidence type="ECO:0000313" key="7">
    <source>
        <dbReference type="Proteomes" id="UP000077202"/>
    </source>
</evidence>
<feature type="repeat" description="WD" evidence="3">
    <location>
        <begin position="963"/>
        <end position="1001"/>
    </location>
</feature>
<dbReference type="EMBL" id="LVLJ01003973">
    <property type="protein sequence ID" value="OAE18936.1"/>
    <property type="molecule type" value="Genomic_DNA"/>
</dbReference>
<dbReference type="SUPFAM" id="SSF50729">
    <property type="entry name" value="PH domain-like"/>
    <property type="match status" value="1"/>
</dbReference>
<keyword evidence="2" id="KW-0677">Repeat</keyword>
<dbReference type="InterPro" id="IPR011993">
    <property type="entry name" value="PH-like_dom_sf"/>
</dbReference>
<evidence type="ECO:0000259" key="5">
    <source>
        <dbReference type="PROSITE" id="PS51783"/>
    </source>
</evidence>
<feature type="repeat" description="WD" evidence="3">
    <location>
        <begin position="1023"/>
        <end position="1057"/>
    </location>
</feature>
<dbReference type="InterPro" id="IPR001680">
    <property type="entry name" value="WD40_rpt"/>
</dbReference>
<feature type="domain" description="BEACH-type PH" evidence="5">
    <location>
        <begin position="191"/>
        <end position="324"/>
    </location>
</feature>
<dbReference type="PROSITE" id="PS50294">
    <property type="entry name" value="WD_REPEATS_REGION"/>
    <property type="match status" value="2"/>
</dbReference>
<dbReference type="SUPFAM" id="SSF81837">
    <property type="entry name" value="BEACH domain"/>
    <property type="match status" value="2"/>
</dbReference>
<dbReference type="PANTHER" id="PTHR13743">
    <property type="entry name" value="BEIGE/BEACH-RELATED"/>
    <property type="match status" value="1"/>
</dbReference>
<evidence type="ECO:0000256" key="1">
    <source>
        <dbReference type="ARBA" id="ARBA00022574"/>
    </source>
</evidence>
<dbReference type="InterPro" id="IPR036322">
    <property type="entry name" value="WD40_repeat_dom_sf"/>
</dbReference>
<protein>
    <recommendedName>
        <fullName evidence="8">BEACH domain-containing protein</fullName>
    </recommendedName>
</protein>
<dbReference type="InterPro" id="IPR050865">
    <property type="entry name" value="BEACH_Domain"/>
</dbReference>
<feature type="domain" description="BEACH" evidence="4">
    <location>
        <begin position="340"/>
        <end position="669"/>
    </location>
</feature>
<dbReference type="Gene3D" id="2.130.10.10">
    <property type="entry name" value="YVTN repeat-like/Quinoprotein amine dehydrogenase"/>
    <property type="match status" value="2"/>
</dbReference>
<reference evidence="6" key="1">
    <citation type="submission" date="2016-03" db="EMBL/GenBank/DDBJ databases">
        <title>Mechanisms controlling the formation of the plant cell surface in tip-growing cells are functionally conserved among land plants.</title>
        <authorList>
            <person name="Honkanen S."/>
            <person name="Jones V.A."/>
            <person name="Morieri G."/>
            <person name="Champion C."/>
            <person name="Hetherington A.J."/>
            <person name="Kelly S."/>
            <person name="Saint-Marcoux D."/>
            <person name="Proust H."/>
            <person name="Prescott H."/>
            <person name="Dolan L."/>
        </authorList>
    </citation>
    <scope>NUCLEOTIDE SEQUENCE [LARGE SCALE GENOMIC DNA]</scope>
    <source>
        <tissue evidence="6">Whole gametophyte</tissue>
    </source>
</reference>
<keyword evidence="1 3" id="KW-0853">WD repeat</keyword>
<evidence type="ECO:0000259" key="4">
    <source>
        <dbReference type="PROSITE" id="PS50197"/>
    </source>
</evidence>
<dbReference type="Pfam" id="PF00400">
    <property type="entry name" value="WD40"/>
    <property type="match status" value="3"/>
</dbReference>
<evidence type="ECO:0008006" key="8">
    <source>
        <dbReference type="Google" id="ProtNLM"/>
    </source>
</evidence>
<proteinExistence type="predicted"/>
<dbReference type="PANTHER" id="PTHR13743:SF123">
    <property type="entry name" value="PROTEIN FAN"/>
    <property type="match status" value="1"/>
</dbReference>
<sequence>MWPSDVGKHLRRFSYLLMEEGDHYIQDWIATCRQGSAGGSQRLQAQAWQQRSLRGRLRLCAKCLFFEPDYGKAPILMFRFTDVKKIEQFADPPSSPLSVGKWNKRQEGFAMETSMSVEMKENGLDAPYIFQKRVSIWWFTLEYSTVQPLLQQVQSLLSINALPYAERNMVLQNAAAQREAQAQFDISRLVDLSERIILDYTAAQVTPLVREPGRVVLTQARLYFQVCISKIQLLLFRGQAQISFLDQPLHNLNNDNPVRSHPFSSIVAVARRRHALRHIGMEVFFKDEGQVVRNISSGTFTGGASVFYTFQSVQKRDAAVSTLLEQLGGHKGAAAEAGSLLEADGCWLQRLTAAWQARLVSNYDYLVYLNLAAGRSFCDLTQWPVMPWVLSDYKSKILDLSDPSVFRDLSKLFCSEIIMLVLYVCRTGTGTMHDELCMTHNCSAIWPSLQPIGALNPSRLALFQQRYLQMPQGDPSSPPFLYGTHYSTPGYVLYWVVRSAPAHMLRLQNGRFDAPDRLFVSMSESWDSVLSNHADLKELIPEFYSPPSEFLTIRNDLNLGVRQNGTAVGDVVLPPWAKSPDDFIEKHRQALESEHVSMHVHQWIDLIFGYKQRGEAALAADNLFHHLTYEGAVDLEKIDDPTQRAGIEAQINEFGQAPRQLFTSFHPARFQRSKRRNLTISLANNPHGSDENSGGLSPNFLSRIMALASSPNVDPIEDMEFCSRDSIPGTPSQVSELSVLTSPDSVGFGKAEFTRTLSLKSSVEWGSDESTSDVQDVDELKMASLTEREESFADSALYGERPPAAIQKADENAEAFRSLTLSEGPDVSLEDTTVGITIPVQGFSNFEENFKTKGVLPWFQMFRQRLSEPQSLKLHRGPVNALTLSADNASESLTMYSVGKDGFIKVYSISEGFQVRATKLGNLPLAAVALAASSDAYPTVLAGSYDDCVYAYSVDYGRALGKIRVHDDTVSCVEVAGTGNLRMITGSWDATVKVWSIEEGRGGWAASFSSVSGNTERVPECEIFEHEVAVWSLDVSENGHLAVSGAEDGTVKAWDLRASTSSVWQYGAGTNAITGLRLTDDSSNVVVASTDGSLRVLEMRRSGAELASKDCGSPLKCCDIAGPLVIAGSEDGALHFWPFGLQDPSGSSGELEVANEFLDYSPFHDHTDALNCISIGRGSHGCDATLASASDDCTIQVYRTGQT</sequence>
<dbReference type="InterPro" id="IPR019775">
    <property type="entry name" value="WD40_repeat_CS"/>
</dbReference>
<comment type="caution">
    <text evidence="6">The sequence shown here is derived from an EMBL/GenBank/DDBJ whole genome shotgun (WGS) entry which is preliminary data.</text>
</comment>
<dbReference type="InterPro" id="IPR036372">
    <property type="entry name" value="BEACH_dom_sf"/>
</dbReference>